<protein>
    <submittedName>
        <fullName evidence="1">Uncharacterized protein</fullName>
    </submittedName>
</protein>
<evidence type="ECO:0000313" key="2">
    <source>
        <dbReference type="Proteomes" id="UP000076532"/>
    </source>
</evidence>
<evidence type="ECO:0000313" key="1">
    <source>
        <dbReference type="EMBL" id="KZP10000.1"/>
    </source>
</evidence>
<sequence length="305" mass="34752">MYSGSQRLHSAAQILGDTAIPLVTATAVSALPWTRFALPWTRVTVDNNRKVELSADPLPEYRRYKAGVCVRVLFRWSYRIACRFLDASARLYEGFPGVTYTFGTGQLVGWFAGELEKISLSYLTYASDKPLGNKRLLYVIPGEAHKFWRRFDQAQILLTYSPLQRTLSVSRESHVVMSHDMTAVYFAYIDIRKHDERDEGHGFKELVVGQQAPQEPLADTPVSLSAPRQSAPLSLWVRRCCERVADSLGSRLNRRIFDLRYFIAELPHLEDQTALTGPRLGRYKECGLREVVTVFVKTLVLRFTT</sequence>
<reference evidence="1 2" key="1">
    <citation type="journal article" date="2016" name="Mol. Biol. Evol.">
        <title>Comparative Genomics of Early-Diverging Mushroom-Forming Fungi Provides Insights into the Origins of Lignocellulose Decay Capabilities.</title>
        <authorList>
            <person name="Nagy L.G."/>
            <person name="Riley R."/>
            <person name="Tritt A."/>
            <person name="Adam C."/>
            <person name="Daum C."/>
            <person name="Floudas D."/>
            <person name="Sun H."/>
            <person name="Yadav J.S."/>
            <person name="Pangilinan J."/>
            <person name="Larsson K.H."/>
            <person name="Matsuura K."/>
            <person name="Barry K."/>
            <person name="Labutti K."/>
            <person name="Kuo R."/>
            <person name="Ohm R.A."/>
            <person name="Bhattacharya S.S."/>
            <person name="Shirouzu T."/>
            <person name="Yoshinaga Y."/>
            <person name="Martin F.M."/>
            <person name="Grigoriev I.V."/>
            <person name="Hibbett D.S."/>
        </authorList>
    </citation>
    <scope>NUCLEOTIDE SEQUENCE [LARGE SCALE GENOMIC DNA]</scope>
    <source>
        <strain evidence="1 2">CBS 109695</strain>
    </source>
</reference>
<dbReference type="AlphaFoldDB" id="A0A165YWT9"/>
<keyword evidence="2" id="KW-1185">Reference proteome</keyword>
<proteinExistence type="predicted"/>
<dbReference type="Proteomes" id="UP000076532">
    <property type="component" value="Unassembled WGS sequence"/>
</dbReference>
<gene>
    <name evidence="1" type="ORF">FIBSPDRAFT_900054</name>
</gene>
<accession>A0A165YWT9</accession>
<dbReference type="EMBL" id="KV417688">
    <property type="protein sequence ID" value="KZP10000.1"/>
    <property type="molecule type" value="Genomic_DNA"/>
</dbReference>
<organism evidence="1 2">
    <name type="scientific">Athelia psychrophila</name>
    <dbReference type="NCBI Taxonomy" id="1759441"/>
    <lineage>
        <taxon>Eukaryota</taxon>
        <taxon>Fungi</taxon>
        <taxon>Dikarya</taxon>
        <taxon>Basidiomycota</taxon>
        <taxon>Agaricomycotina</taxon>
        <taxon>Agaricomycetes</taxon>
        <taxon>Agaricomycetidae</taxon>
        <taxon>Atheliales</taxon>
        <taxon>Atheliaceae</taxon>
        <taxon>Athelia</taxon>
    </lineage>
</organism>
<name>A0A165YWT9_9AGAM</name>